<evidence type="ECO:0000259" key="2">
    <source>
        <dbReference type="Pfam" id="PF18097"/>
    </source>
</evidence>
<dbReference type="GO" id="GO:0005771">
    <property type="term" value="C:multivesicular body"/>
    <property type="evidence" value="ECO:0007669"/>
    <property type="project" value="TreeGrafter"/>
</dbReference>
<dbReference type="EMBL" id="KN818222">
    <property type="protein sequence ID" value="KIL71662.1"/>
    <property type="molecule type" value="Genomic_DNA"/>
</dbReference>
<dbReference type="Proteomes" id="UP000054549">
    <property type="component" value="Unassembled WGS sequence"/>
</dbReference>
<evidence type="ECO:0000313" key="3">
    <source>
        <dbReference type="EMBL" id="KIL71662.1"/>
    </source>
</evidence>
<dbReference type="AlphaFoldDB" id="A0A0C2XB72"/>
<evidence type="ECO:0000313" key="4">
    <source>
        <dbReference type="Proteomes" id="UP000054549"/>
    </source>
</evidence>
<dbReference type="InterPro" id="IPR041212">
    <property type="entry name" value="Vta1_C"/>
</dbReference>
<dbReference type="GO" id="GO:0032511">
    <property type="term" value="P:late endosome to vacuole transport via multivesicular body sorting pathway"/>
    <property type="evidence" value="ECO:0007669"/>
    <property type="project" value="InterPro"/>
</dbReference>
<dbReference type="PANTHER" id="PTHR46009:SF1">
    <property type="entry name" value="VACUOLAR PROTEIN SORTING-ASSOCIATED PROTEIN VTA1 HOMOLOG"/>
    <property type="match status" value="1"/>
</dbReference>
<feature type="domain" description="Vta1 C-terminal" evidence="2">
    <location>
        <begin position="124"/>
        <end position="156"/>
    </location>
</feature>
<accession>A0A0C2XB72</accession>
<feature type="compositionally biased region" description="Pro residues" evidence="1">
    <location>
        <begin position="33"/>
        <end position="42"/>
    </location>
</feature>
<sequence>MPPGETEPPESSHQPRNAWVSGELEDQPSPIAVTPPPMPPKPFNASVVPSHPPTYPDDDVAQNLPQLPPSLPLVPSAPPYIAPPADFPVQHAAPTMPPPLPLPVPVSPVSVPSASIELAPALVVKVQKHCRYAISALDYEDAEQAKKELRTALALLSGL</sequence>
<dbReference type="Gene3D" id="1.20.5.420">
    <property type="entry name" value="Immunoglobulin FC, subunit C"/>
    <property type="match status" value="1"/>
</dbReference>
<name>A0A0C2XB72_AMAMK</name>
<keyword evidence="4" id="KW-1185">Reference proteome</keyword>
<proteinExistence type="predicted"/>
<dbReference type="STRING" id="946122.A0A0C2XB72"/>
<protein>
    <recommendedName>
        <fullName evidence="2">Vta1 C-terminal domain-containing protein</fullName>
    </recommendedName>
</protein>
<gene>
    <name evidence="3" type="ORF">M378DRAFT_237087</name>
</gene>
<dbReference type="HOGENOM" id="CLU_1660257_0_0_1"/>
<organism evidence="3 4">
    <name type="scientific">Amanita muscaria (strain Koide BX008)</name>
    <dbReference type="NCBI Taxonomy" id="946122"/>
    <lineage>
        <taxon>Eukaryota</taxon>
        <taxon>Fungi</taxon>
        <taxon>Dikarya</taxon>
        <taxon>Basidiomycota</taxon>
        <taxon>Agaricomycotina</taxon>
        <taxon>Agaricomycetes</taxon>
        <taxon>Agaricomycetidae</taxon>
        <taxon>Agaricales</taxon>
        <taxon>Pluteineae</taxon>
        <taxon>Amanitaceae</taxon>
        <taxon>Amanita</taxon>
    </lineage>
</organism>
<dbReference type="Pfam" id="PF18097">
    <property type="entry name" value="Vta1_C"/>
    <property type="match status" value="1"/>
</dbReference>
<dbReference type="OrthoDB" id="391137at2759"/>
<feature type="region of interest" description="Disordered" evidence="1">
    <location>
        <begin position="1"/>
        <end position="72"/>
    </location>
</feature>
<evidence type="ECO:0000256" key="1">
    <source>
        <dbReference type="SAM" id="MobiDB-lite"/>
    </source>
</evidence>
<reference evidence="3 4" key="1">
    <citation type="submission" date="2014-04" db="EMBL/GenBank/DDBJ databases">
        <title>Evolutionary Origins and Diversification of the Mycorrhizal Mutualists.</title>
        <authorList>
            <consortium name="DOE Joint Genome Institute"/>
            <consortium name="Mycorrhizal Genomics Consortium"/>
            <person name="Kohler A."/>
            <person name="Kuo A."/>
            <person name="Nagy L.G."/>
            <person name="Floudas D."/>
            <person name="Copeland A."/>
            <person name="Barry K.W."/>
            <person name="Cichocki N."/>
            <person name="Veneault-Fourrey C."/>
            <person name="LaButti K."/>
            <person name="Lindquist E.A."/>
            <person name="Lipzen A."/>
            <person name="Lundell T."/>
            <person name="Morin E."/>
            <person name="Murat C."/>
            <person name="Riley R."/>
            <person name="Ohm R."/>
            <person name="Sun H."/>
            <person name="Tunlid A."/>
            <person name="Henrissat B."/>
            <person name="Grigoriev I.V."/>
            <person name="Hibbett D.S."/>
            <person name="Martin F."/>
        </authorList>
    </citation>
    <scope>NUCLEOTIDE SEQUENCE [LARGE SCALE GENOMIC DNA]</scope>
    <source>
        <strain evidence="3 4">Koide BX008</strain>
    </source>
</reference>
<dbReference type="PANTHER" id="PTHR46009">
    <property type="entry name" value="VACUOLAR PROTEIN SORTING-ASSOCIATED PROTEIN VTA1 HOMOLOG"/>
    <property type="match status" value="1"/>
</dbReference>
<dbReference type="InterPro" id="IPR044538">
    <property type="entry name" value="Vta1-like"/>
</dbReference>
<dbReference type="InParanoid" id="A0A0C2XB72"/>